<reference evidence="10" key="1">
    <citation type="journal article" date="2017" name="Front. Plant Sci.">
        <title>Climate Clever Clovers: New Paradigm to Reduce the Environmental Footprint of Ruminants by Breeding Low Methanogenic Forages Utilizing Haplotype Variation.</title>
        <authorList>
            <person name="Kaur P."/>
            <person name="Appels R."/>
            <person name="Bayer P.E."/>
            <person name="Keeble-Gagnere G."/>
            <person name="Wang J."/>
            <person name="Hirakawa H."/>
            <person name="Shirasawa K."/>
            <person name="Vercoe P."/>
            <person name="Stefanova K."/>
            <person name="Durmic Z."/>
            <person name="Nichols P."/>
            <person name="Revell C."/>
            <person name="Isobe S.N."/>
            <person name="Edwards D."/>
            <person name="Erskine W."/>
        </authorList>
    </citation>
    <scope>NUCLEOTIDE SEQUENCE [LARGE SCALE GENOMIC DNA]</scope>
    <source>
        <strain evidence="10">cv. Daliak</strain>
    </source>
</reference>
<dbReference type="GO" id="GO:0005886">
    <property type="term" value="C:plasma membrane"/>
    <property type="evidence" value="ECO:0007669"/>
    <property type="project" value="TreeGrafter"/>
</dbReference>
<dbReference type="Proteomes" id="UP000242715">
    <property type="component" value="Unassembled WGS sequence"/>
</dbReference>
<comment type="similarity">
    <text evidence="2">Belongs to the auxin efflux carrier (TC 2.A.69.1) family.</text>
</comment>
<feature type="transmembrane region" description="Helical" evidence="8">
    <location>
        <begin position="120"/>
        <end position="142"/>
    </location>
</feature>
<evidence type="ECO:0008006" key="11">
    <source>
        <dbReference type="Google" id="ProtNLM"/>
    </source>
</evidence>
<accession>A0A2Z6MZT8</accession>
<evidence type="ECO:0000256" key="3">
    <source>
        <dbReference type="ARBA" id="ARBA00022448"/>
    </source>
</evidence>
<dbReference type="AlphaFoldDB" id="A0A2Z6MZT8"/>
<keyword evidence="7" id="KW-0927">Auxin signaling pathway</keyword>
<evidence type="ECO:0000256" key="8">
    <source>
        <dbReference type="SAM" id="Phobius"/>
    </source>
</evidence>
<keyword evidence="3" id="KW-0813">Transport</keyword>
<feature type="transmembrane region" description="Helical" evidence="8">
    <location>
        <begin position="60"/>
        <end position="77"/>
    </location>
</feature>
<dbReference type="PANTHER" id="PTHR31752">
    <property type="entry name" value="AUXIN EFFLUX CARRIER COMPONENT 1B-RELATED"/>
    <property type="match status" value="1"/>
</dbReference>
<evidence type="ECO:0000256" key="6">
    <source>
        <dbReference type="ARBA" id="ARBA00023136"/>
    </source>
</evidence>
<dbReference type="Pfam" id="PF03547">
    <property type="entry name" value="Mem_trans"/>
    <property type="match status" value="1"/>
</dbReference>
<sequence length="181" mass="19384">MSPGVEVEEGTKSPYISNQKKVDLEGGDVNKNKQIPPASVITKLILTMVWRKLIRNPNTYASFIGLVWSLVSFGLHIELPSIIKGSITILSNAGIGMAMFSLGLFMALQPKLIPCGKKVAIYSMAVRFLTGPAIIAATSIVVGLRGDLLHVAIVQAALPQGLVPFVYAKEYNVHPAILSTG</sequence>
<evidence type="ECO:0000313" key="10">
    <source>
        <dbReference type="Proteomes" id="UP000242715"/>
    </source>
</evidence>
<keyword evidence="6 8" id="KW-0472">Membrane</keyword>
<feature type="transmembrane region" description="Helical" evidence="8">
    <location>
        <begin position="89"/>
        <end position="108"/>
    </location>
</feature>
<protein>
    <recommendedName>
        <fullName evidence="11">Auxin efflux carrier component</fullName>
    </recommendedName>
</protein>
<dbReference type="PANTHER" id="PTHR31752:SF4">
    <property type="entry name" value="AUXIN EFFLUX CARRIER COMPONENT 2"/>
    <property type="match status" value="1"/>
</dbReference>
<organism evidence="9 10">
    <name type="scientific">Trifolium subterraneum</name>
    <name type="common">Subterranean clover</name>
    <dbReference type="NCBI Taxonomy" id="3900"/>
    <lineage>
        <taxon>Eukaryota</taxon>
        <taxon>Viridiplantae</taxon>
        <taxon>Streptophyta</taxon>
        <taxon>Embryophyta</taxon>
        <taxon>Tracheophyta</taxon>
        <taxon>Spermatophyta</taxon>
        <taxon>Magnoliopsida</taxon>
        <taxon>eudicotyledons</taxon>
        <taxon>Gunneridae</taxon>
        <taxon>Pentapetalae</taxon>
        <taxon>rosids</taxon>
        <taxon>fabids</taxon>
        <taxon>Fabales</taxon>
        <taxon>Fabaceae</taxon>
        <taxon>Papilionoideae</taxon>
        <taxon>50 kb inversion clade</taxon>
        <taxon>NPAAA clade</taxon>
        <taxon>Hologalegina</taxon>
        <taxon>IRL clade</taxon>
        <taxon>Trifolieae</taxon>
        <taxon>Trifolium</taxon>
    </lineage>
</organism>
<dbReference type="GO" id="GO:0009926">
    <property type="term" value="P:auxin polar transport"/>
    <property type="evidence" value="ECO:0007669"/>
    <property type="project" value="TreeGrafter"/>
</dbReference>
<dbReference type="OrthoDB" id="1428691at2759"/>
<gene>
    <name evidence="9" type="ORF">TSUD_205540</name>
</gene>
<dbReference type="EMBL" id="DF973697">
    <property type="protein sequence ID" value="GAU38014.1"/>
    <property type="molecule type" value="Genomic_DNA"/>
</dbReference>
<dbReference type="GO" id="GO:0005783">
    <property type="term" value="C:endoplasmic reticulum"/>
    <property type="evidence" value="ECO:0007669"/>
    <property type="project" value="TreeGrafter"/>
</dbReference>
<evidence type="ECO:0000256" key="7">
    <source>
        <dbReference type="ARBA" id="ARBA00023294"/>
    </source>
</evidence>
<keyword evidence="5 8" id="KW-1133">Transmembrane helix</keyword>
<name>A0A2Z6MZT8_TRISU</name>
<keyword evidence="4 8" id="KW-0812">Transmembrane</keyword>
<evidence type="ECO:0000256" key="4">
    <source>
        <dbReference type="ARBA" id="ARBA00022692"/>
    </source>
</evidence>
<dbReference type="GO" id="GO:0010329">
    <property type="term" value="F:auxin efflux transmembrane transporter activity"/>
    <property type="evidence" value="ECO:0007669"/>
    <property type="project" value="TreeGrafter"/>
</dbReference>
<evidence type="ECO:0000313" key="9">
    <source>
        <dbReference type="EMBL" id="GAU38014.1"/>
    </source>
</evidence>
<evidence type="ECO:0000256" key="5">
    <source>
        <dbReference type="ARBA" id="ARBA00022989"/>
    </source>
</evidence>
<evidence type="ECO:0000256" key="1">
    <source>
        <dbReference type="ARBA" id="ARBA00004141"/>
    </source>
</evidence>
<dbReference type="GO" id="GO:0009734">
    <property type="term" value="P:auxin-activated signaling pathway"/>
    <property type="evidence" value="ECO:0007669"/>
    <property type="project" value="UniProtKB-KW"/>
</dbReference>
<dbReference type="InterPro" id="IPR051107">
    <property type="entry name" value="Auxin_Efflux_Carrier"/>
</dbReference>
<comment type="subcellular location">
    <subcellularLocation>
        <location evidence="1">Membrane</location>
        <topology evidence="1">Multi-pass membrane protein</topology>
    </subcellularLocation>
</comment>
<keyword evidence="10" id="KW-1185">Reference proteome</keyword>
<proteinExistence type="inferred from homology"/>
<dbReference type="InterPro" id="IPR004776">
    <property type="entry name" value="Mem_transp_PIN-like"/>
</dbReference>
<evidence type="ECO:0000256" key="2">
    <source>
        <dbReference type="ARBA" id="ARBA00009177"/>
    </source>
</evidence>